<evidence type="ECO:0000259" key="8">
    <source>
        <dbReference type="PROSITE" id="PS50850"/>
    </source>
</evidence>
<keyword evidence="6 7" id="KW-0472">Membrane</keyword>
<keyword evidence="5 7" id="KW-1133">Transmembrane helix</keyword>
<feature type="transmembrane region" description="Helical" evidence="7">
    <location>
        <begin position="210"/>
        <end position="228"/>
    </location>
</feature>
<evidence type="ECO:0000256" key="6">
    <source>
        <dbReference type="ARBA" id="ARBA00023136"/>
    </source>
</evidence>
<dbReference type="Proteomes" id="UP000555407">
    <property type="component" value="Unassembled WGS sequence"/>
</dbReference>
<dbReference type="Gene3D" id="1.20.1720.10">
    <property type="entry name" value="Multidrug resistance protein D"/>
    <property type="match status" value="1"/>
</dbReference>
<evidence type="ECO:0000256" key="3">
    <source>
        <dbReference type="ARBA" id="ARBA00022475"/>
    </source>
</evidence>
<accession>A0A7X5V6N5</accession>
<dbReference type="InterPro" id="IPR011701">
    <property type="entry name" value="MFS"/>
</dbReference>
<dbReference type="CDD" id="cd17321">
    <property type="entry name" value="MFS_MMR_MDR_like"/>
    <property type="match status" value="1"/>
</dbReference>
<dbReference type="NCBIfam" id="TIGR00711">
    <property type="entry name" value="efflux_EmrB"/>
    <property type="match status" value="1"/>
</dbReference>
<feature type="transmembrane region" description="Helical" evidence="7">
    <location>
        <begin position="278"/>
        <end position="298"/>
    </location>
</feature>
<feature type="transmembrane region" description="Helical" evidence="7">
    <location>
        <begin position="342"/>
        <end position="362"/>
    </location>
</feature>
<evidence type="ECO:0000256" key="2">
    <source>
        <dbReference type="ARBA" id="ARBA00022448"/>
    </source>
</evidence>
<comment type="caution">
    <text evidence="9">The sequence shown here is derived from an EMBL/GenBank/DDBJ whole genome shotgun (WGS) entry which is preliminary data.</text>
</comment>
<evidence type="ECO:0000313" key="10">
    <source>
        <dbReference type="Proteomes" id="UP000555407"/>
    </source>
</evidence>
<feature type="transmembrane region" description="Helical" evidence="7">
    <location>
        <begin position="149"/>
        <end position="170"/>
    </location>
</feature>
<protein>
    <submittedName>
        <fullName evidence="9">EmrB/QacA subfamily drug resistance transporter</fullName>
    </submittedName>
</protein>
<evidence type="ECO:0000313" key="9">
    <source>
        <dbReference type="EMBL" id="NIK54908.1"/>
    </source>
</evidence>
<feature type="transmembrane region" description="Helical" evidence="7">
    <location>
        <begin position="240"/>
        <end position="257"/>
    </location>
</feature>
<feature type="transmembrane region" description="Helical" evidence="7">
    <location>
        <begin position="114"/>
        <end position="137"/>
    </location>
</feature>
<dbReference type="InterPro" id="IPR004638">
    <property type="entry name" value="EmrB-like"/>
</dbReference>
<evidence type="ECO:0000256" key="1">
    <source>
        <dbReference type="ARBA" id="ARBA00004651"/>
    </source>
</evidence>
<dbReference type="GO" id="GO:0005886">
    <property type="term" value="C:plasma membrane"/>
    <property type="evidence" value="ECO:0007669"/>
    <property type="project" value="UniProtKB-SubCell"/>
</dbReference>
<keyword evidence="2" id="KW-0813">Transport</keyword>
<dbReference type="PROSITE" id="PS50850">
    <property type="entry name" value="MFS"/>
    <property type="match status" value="1"/>
</dbReference>
<feature type="transmembrane region" description="Helical" evidence="7">
    <location>
        <begin position="310"/>
        <end position="330"/>
    </location>
</feature>
<keyword evidence="3" id="KW-1003">Cell membrane</keyword>
<dbReference type="RefSeq" id="WP_167203651.1">
    <property type="nucleotide sequence ID" value="NZ_JAASRO010000001.1"/>
</dbReference>
<feature type="transmembrane region" description="Helical" evidence="7">
    <location>
        <begin position="21"/>
        <end position="41"/>
    </location>
</feature>
<dbReference type="Gene3D" id="1.20.1250.20">
    <property type="entry name" value="MFS general substrate transporter like domains"/>
    <property type="match status" value="1"/>
</dbReference>
<dbReference type="InterPro" id="IPR020846">
    <property type="entry name" value="MFS_dom"/>
</dbReference>
<dbReference type="Pfam" id="PF07690">
    <property type="entry name" value="MFS_1"/>
    <property type="match status" value="1"/>
</dbReference>
<gene>
    <name evidence="9" type="ORF">BJY22_000625</name>
</gene>
<evidence type="ECO:0000256" key="5">
    <source>
        <dbReference type="ARBA" id="ARBA00022989"/>
    </source>
</evidence>
<proteinExistence type="predicted"/>
<reference evidence="9 10" key="1">
    <citation type="submission" date="2020-03" db="EMBL/GenBank/DDBJ databases">
        <title>Sequencing the genomes of 1000 actinobacteria strains.</title>
        <authorList>
            <person name="Klenk H.-P."/>
        </authorList>
    </citation>
    <scope>NUCLEOTIDE SEQUENCE [LARGE SCALE GENOMIC DNA]</scope>
    <source>
        <strain evidence="9 10">DSM 45490</strain>
    </source>
</reference>
<name>A0A7X5V6N5_9ACTN</name>
<evidence type="ECO:0000256" key="7">
    <source>
        <dbReference type="SAM" id="Phobius"/>
    </source>
</evidence>
<feature type="transmembrane region" description="Helical" evidence="7">
    <location>
        <begin position="89"/>
        <end position="108"/>
    </location>
</feature>
<dbReference type="PANTHER" id="PTHR42718:SF46">
    <property type="entry name" value="BLR6921 PROTEIN"/>
    <property type="match status" value="1"/>
</dbReference>
<dbReference type="PANTHER" id="PTHR42718">
    <property type="entry name" value="MAJOR FACILITATOR SUPERFAMILY MULTIDRUG TRANSPORTER MFSC"/>
    <property type="match status" value="1"/>
</dbReference>
<evidence type="ECO:0000256" key="4">
    <source>
        <dbReference type="ARBA" id="ARBA00022692"/>
    </source>
</evidence>
<comment type="subcellular location">
    <subcellularLocation>
        <location evidence="1">Cell membrane</location>
        <topology evidence="1">Multi-pass membrane protein</topology>
    </subcellularLocation>
</comment>
<dbReference type="AlphaFoldDB" id="A0A7X5V6N5"/>
<feature type="transmembrane region" description="Helical" evidence="7">
    <location>
        <begin position="447"/>
        <end position="469"/>
    </location>
</feature>
<organism evidence="9 10">
    <name type="scientific">Kribbella shirazensis</name>
    <dbReference type="NCBI Taxonomy" id="1105143"/>
    <lineage>
        <taxon>Bacteria</taxon>
        <taxon>Bacillati</taxon>
        <taxon>Actinomycetota</taxon>
        <taxon>Actinomycetes</taxon>
        <taxon>Propionibacteriales</taxon>
        <taxon>Kribbellaceae</taxon>
        <taxon>Kribbella</taxon>
    </lineage>
</organism>
<dbReference type="GO" id="GO:0022857">
    <property type="term" value="F:transmembrane transporter activity"/>
    <property type="evidence" value="ECO:0007669"/>
    <property type="project" value="InterPro"/>
</dbReference>
<sequence length="493" mass="51284">MSATSAAPAGADSATPDRRPGVVLAVILVTQLMVILDGTVVNIAMPHIQQALDFSPSSLSWVQNAYALAFGGLLLLGARAGDLLGRRRVFVTGISIFTLASLLGGLAPNAELLLAARVLQGIGGAIAAPAALTLLMLTYREGPERMKALGYYSLVSSGGGSVGLVLGGMLTDWVSWRWGLFINVPIGIALVIAARRVLTETAPETGRFDVAGALTSTLGITSLVYGFIRVAEVGWSSAEVLVAFAAGVVLLVSFVLIERRVSHPIVPLRLLRSPVRSASYLTMLLVVGTMFGMFFFLTQYLQGVLAMSPLAAGLAFLPLTGLLFAASRVVPKLVARIDGAKLMLLGSVLVTLGTVWLTRLGADSTYLQDVVGPLLLFGAGAGMIFIPLVGRAITGVAPEDSGAASGMLNVVQQVGGALGLGILVTIFGTASRNSTSTIPREVLVDGVHAAFVGALVYAAVSLAMIVFTVQPWKWFRNEPAAPVEAPAVVDSHV</sequence>
<feature type="transmembrane region" description="Helical" evidence="7">
    <location>
        <begin position="406"/>
        <end position="427"/>
    </location>
</feature>
<feature type="transmembrane region" description="Helical" evidence="7">
    <location>
        <begin position="374"/>
        <end position="394"/>
    </location>
</feature>
<feature type="transmembrane region" description="Helical" evidence="7">
    <location>
        <begin position="176"/>
        <end position="198"/>
    </location>
</feature>
<feature type="domain" description="Major facilitator superfamily (MFS) profile" evidence="8">
    <location>
        <begin position="23"/>
        <end position="473"/>
    </location>
</feature>
<dbReference type="EMBL" id="JAASRO010000001">
    <property type="protein sequence ID" value="NIK54908.1"/>
    <property type="molecule type" value="Genomic_DNA"/>
</dbReference>
<keyword evidence="10" id="KW-1185">Reference proteome</keyword>
<dbReference type="SUPFAM" id="SSF103473">
    <property type="entry name" value="MFS general substrate transporter"/>
    <property type="match status" value="1"/>
</dbReference>
<keyword evidence="4 7" id="KW-0812">Transmembrane</keyword>
<feature type="transmembrane region" description="Helical" evidence="7">
    <location>
        <begin position="61"/>
        <end position="77"/>
    </location>
</feature>
<dbReference type="InterPro" id="IPR036259">
    <property type="entry name" value="MFS_trans_sf"/>
</dbReference>